<proteinExistence type="predicted"/>
<dbReference type="Proteomes" id="UP000001072">
    <property type="component" value="Unassembled WGS sequence"/>
</dbReference>
<evidence type="ECO:0000313" key="3">
    <source>
        <dbReference type="Proteomes" id="UP000001072"/>
    </source>
</evidence>
<dbReference type="InParanoid" id="F4RW58"/>
<evidence type="ECO:0000256" key="1">
    <source>
        <dbReference type="SAM" id="MobiDB-lite"/>
    </source>
</evidence>
<dbReference type="EMBL" id="GL883125">
    <property type="protein sequence ID" value="EGG03375.1"/>
    <property type="molecule type" value="Genomic_DNA"/>
</dbReference>
<protein>
    <submittedName>
        <fullName evidence="2">Uncharacterized protein</fullName>
    </submittedName>
</protein>
<dbReference type="OrthoDB" id="10498448at2759"/>
<gene>
    <name evidence="2" type="ORF">MELLADRAFT_109344</name>
</gene>
<dbReference type="GeneID" id="18923739"/>
<sequence>MSLVIERIWYSGEDEKEKESEQAGKEVEKEEFKEEDSDSEWECKISEPEWEDYDSDPEYGLDLSSMAISRSYITTTFNESSNTINQFTWFQFELSDPSLFLASQYCPGYHMKEIDWLNVPMLKNIGTIVTDVFLSGDKWQRALRFADGKAFKSVPHVKHIFFIGTPFPDTYAHLVRLFDANGVQSHLVKGSSWDTAMDLTQTC</sequence>
<reference evidence="3" key="1">
    <citation type="journal article" date="2011" name="Proc. Natl. Acad. Sci. U.S.A.">
        <title>Obligate biotrophy features unraveled by the genomic analysis of rust fungi.</title>
        <authorList>
            <person name="Duplessis S."/>
            <person name="Cuomo C.A."/>
            <person name="Lin Y.-C."/>
            <person name="Aerts A."/>
            <person name="Tisserant E."/>
            <person name="Veneault-Fourrey C."/>
            <person name="Joly D.L."/>
            <person name="Hacquard S."/>
            <person name="Amselem J."/>
            <person name="Cantarel B.L."/>
            <person name="Chiu R."/>
            <person name="Coutinho P.M."/>
            <person name="Feau N."/>
            <person name="Field M."/>
            <person name="Frey P."/>
            <person name="Gelhaye E."/>
            <person name="Goldberg J."/>
            <person name="Grabherr M.G."/>
            <person name="Kodira C.D."/>
            <person name="Kohler A."/>
            <person name="Kuees U."/>
            <person name="Lindquist E.A."/>
            <person name="Lucas S.M."/>
            <person name="Mago R."/>
            <person name="Mauceli E."/>
            <person name="Morin E."/>
            <person name="Murat C."/>
            <person name="Pangilinan J.L."/>
            <person name="Park R."/>
            <person name="Pearson M."/>
            <person name="Quesneville H."/>
            <person name="Rouhier N."/>
            <person name="Sakthikumar S."/>
            <person name="Salamov A.A."/>
            <person name="Schmutz J."/>
            <person name="Selles B."/>
            <person name="Shapiro H."/>
            <person name="Tanguay P."/>
            <person name="Tuskan G.A."/>
            <person name="Henrissat B."/>
            <person name="Van de Peer Y."/>
            <person name="Rouze P."/>
            <person name="Ellis J.G."/>
            <person name="Dodds P.N."/>
            <person name="Schein J.E."/>
            <person name="Zhong S."/>
            <person name="Hamelin R.C."/>
            <person name="Grigoriev I.V."/>
            <person name="Szabo L.J."/>
            <person name="Martin F."/>
        </authorList>
    </citation>
    <scope>NUCLEOTIDE SEQUENCE [LARGE SCALE GENOMIC DNA]</scope>
    <source>
        <strain evidence="3">98AG31 / pathotype 3-4-7</strain>
    </source>
</reference>
<evidence type="ECO:0000313" key="2">
    <source>
        <dbReference type="EMBL" id="EGG03375.1"/>
    </source>
</evidence>
<dbReference type="KEGG" id="mlr:MELLADRAFT_109344"/>
<dbReference type="HOGENOM" id="CLU_1349219_0_0_1"/>
<dbReference type="AlphaFoldDB" id="F4RW58"/>
<accession>F4RW58</accession>
<feature type="region of interest" description="Disordered" evidence="1">
    <location>
        <begin position="13"/>
        <end position="43"/>
    </location>
</feature>
<dbReference type="RefSeq" id="XP_007413510.1">
    <property type="nucleotide sequence ID" value="XM_007413448.1"/>
</dbReference>
<dbReference type="VEuPathDB" id="FungiDB:MELLADRAFT_109344"/>
<organism evidence="3">
    <name type="scientific">Melampsora larici-populina (strain 98AG31 / pathotype 3-4-7)</name>
    <name type="common">Poplar leaf rust fungus</name>
    <dbReference type="NCBI Taxonomy" id="747676"/>
    <lineage>
        <taxon>Eukaryota</taxon>
        <taxon>Fungi</taxon>
        <taxon>Dikarya</taxon>
        <taxon>Basidiomycota</taxon>
        <taxon>Pucciniomycotina</taxon>
        <taxon>Pucciniomycetes</taxon>
        <taxon>Pucciniales</taxon>
        <taxon>Melampsoraceae</taxon>
        <taxon>Melampsora</taxon>
    </lineage>
</organism>
<feature type="compositionally biased region" description="Basic and acidic residues" evidence="1">
    <location>
        <begin position="13"/>
        <end position="32"/>
    </location>
</feature>
<name>F4RW58_MELLP</name>
<keyword evidence="3" id="KW-1185">Reference proteome</keyword>